<gene>
    <name evidence="4" type="ORF">ACETRX_19075</name>
</gene>
<evidence type="ECO:0000313" key="5">
    <source>
        <dbReference type="Proteomes" id="UP001595190"/>
    </source>
</evidence>
<evidence type="ECO:0000256" key="3">
    <source>
        <dbReference type="ARBA" id="ARBA00033787"/>
    </source>
</evidence>
<evidence type="ECO:0000256" key="1">
    <source>
        <dbReference type="ARBA" id="ARBA00033738"/>
    </source>
</evidence>
<dbReference type="EMBL" id="JBHGPK010000007">
    <property type="protein sequence ID" value="MFC2251744.1"/>
    <property type="molecule type" value="Genomic_DNA"/>
</dbReference>
<accession>A0ABV6ZHW9</accession>
<dbReference type="Pfam" id="PF04454">
    <property type="entry name" value="Linocin_M18"/>
    <property type="match status" value="1"/>
</dbReference>
<dbReference type="PANTHER" id="PTHR37165:SF1">
    <property type="entry name" value="TYPE 1 ENCAPSULIN SHELL PROTEIN"/>
    <property type="match status" value="1"/>
</dbReference>
<name>A0ABV6ZHW9_9HYPH</name>
<reference evidence="4 5" key="1">
    <citation type="submission" date="2024-09" db="EMBL/GenBank/DDBJ databases">
        <title>Description of Labrys sedimenti sp. nov., isolated from a diclofenac-degrading enrichment culture, and genome-based reclassification of Labrys portucalensis as a later heterotypic synonym of Labrys neptuniae.</title>
        <authorList>
            <person name="Tancsics A."/>
            <person name="Csepanyi A."/>
        </authorList>
    </citation>
    <scope>NUCLEOTIDE SEQUENCE [LARGE SCALE GENOMIC DNA]</scope>
    <source>
        <strain evidence="4 5">LMG 23412</strain>
    </source>
</reference>
<dbReference type="RefSeq" id="WP_394312269.1">
    <property type="nucleotide sequence ID" value="NZ_JBHGPK010000007.1"/>
</dbReference>
<dbReference type="InterPro" id="IPR007544">
    <property type="entry name" value="ENCAP"/>
</dbReference>
<organism evidence="4 5">
    <name type="scientific">Labrys neptuniae</name>
    <dbReference type="NCBI Taxonomy" id="376174"/>
    <lineage>
        <taxon>Bacteria</taxon>
        <taxon>Pseudomonadati</taxon>
        <taxon>Pseudomonadota</taxon>
        <taxon>Alphaproteobacteria</taxon>
        <taxon>Hyphomicrobiales</taxon>
        <taxon>Xanthobacteraceae</taxon>
        <taxon>Labrys</taxon>
    </lineage>
</organism>
<feature type="non-terminal residue" evidence="4">
    <location>
        <position position="1"/>
    </location>
</feature>
<sequence length="69" mass="7287">DGPVIWAPAIEGGLVLTTRGGDFELTVGQDISIGYASHSATAVQLYFQESLTFRLLTAEAAVALLHAKK</sequence>
<proteinExistence type="inferred from homology"/>
<comment type="similarity">
    <text evidence="2">Belongs to the encapsulin family. Family 1 subfamily.</text>
</comment>
<dbReference type="Proteomes" id="UP001595190">
    <property type="component" value="Unassembled WGS sequence"/>
</dbReference>
<evidence type="ECO:0000313" key="4">
    <source>
        <dbReference type="EMBL" id="MFC2251744.1"/>
    </source>
</evidence>
<keyword evidence="3" id="KW-1284">Encapsulin nanocompartment</keyword>
<comment type="caution">
    <text evidence="4">The sequence shown here is derived from an EMBL/GenBank/DDBJ whole genome shotgun (WGS) entry which is preliminary data.</text>
</comment>
<dbReference type="InterPro" id="IPR051429">
    <property type="entry name" value="Encapsulin_nc"/>
</dbReference>
<evidence type="ECO:0000256" key="2">
    <source>
        <dbReference type="ARBA" id="ARBA00033743"/>
    </source>
</evidence>
<dbReference type="PANTHER" id="PTHR37165">
    <property type="entry name" value="PEPTIDASE U56 FAMILY"/>
    <property type="match status" value="1"/>
</dbReference>
<protein>
    <submittedName>
        <fullName evidence="4">Encapsulin</fullName>
    </submittedName>
</protein>
<comment type="subcellular location">
    <subcellularLocation>
        <location evidence="1">Encapsulin nanocompartment</location>
    </subcellularLocation>
</comment>
<dbReference type="Gene3D" id="3.30.2400.30">
    <property type="match status" value="1"/>
</dbReference>